<reference evidence="2" key="1">
    <citation type="journal article" date="2020" name="Nature">
        <title>Giant virus diversity and host interactions through global metagenomics.</title>
        <authorList>
            <person name="Schulz F."/>
            <person name="Roux S."/>
            <person name="Paez-Espino D."/>
            <person name="Jungbluth S."/>
            <person name="Walsh D.A."/>
            <person name="Denef V.J."/>
            <person name="McMahon K.D."/>
            <person name="Konstantinidis K.T."/>
            <person name="Eloe-Fadrosh E.A."/>
            <person name="Kyrpides N.C."/>
            <person name="Woyke T."/>
        </authorList>
    </citation>
    <scope>NUCLEOTIDE SEQUENCE</scope>
    <source>
        <strain evidence="2">GVMAG-M-3300023179-4</strain>
    </source>
</reference>
<sequence length="244" mass="29028">MQYNNNLKFINYEKLIKIKYEEYPFPHTVIDNFLNEFLLCDLLKNINILDDNNAEWKFNNPDSPNEYNKYAFESNYGIFIKRLFRELNSIQFIKFLEKLTGINNLITNNTKLRGAGIHRIKNDGYLQLHTDFNSYYKNGIKLDRRINLIIYMNPKWKEIYNGHLCLCDKEKMICVKKILPILNRCIIFNTTNQSVHGHPIPLLIPSSISRQSIAVYYYTKNINNNTDFEGDEEHNTIWFPKIKV</sequence>
<name>A0A6C0H0F5_9ZZZZ</name>
<evidence type="ECO:0000259" key="1">
    <source>
        <dbReference type="Pfam" id="PF13640"/>
    </source>
</evidence>
<dbReference type="AlphaFoldDB" id="A0A6C0H0F5"/>
<proteinExistence type="predicted"/>
<dbReference type="EMBL" id="MN739835">
    <property type="protein sequence ID" value="QHT74002.1"/>
    <property type="molecule type" value="Genomic_DNA"/>
</dbReference>
<feature type="domain" description="Prolyl 4-hydroxylase alpha subunit Fe(2+) 2OG dioxygenase" evidence="1">
    <location>
        <begin position="116"/>
        <end position="217"/>
    </location>
</feature>
<accession>A0A6C0H0F5</accession>
<protein>
    <recommendedName>
        <fullName evidence="1">Prolyl 4-hydroxylase alpha subunit Fe(2+) 2OG dioxygenase domain-containing protein</fullName>
    </recommendedName>
</protein>
<organism evidence="2">
    <name type="scientific">viral metagenome</name>
    <dbReference type="NCBI Taxonomy" id="1070528"/>
    <lineage>
        <taxon>unclassified sequences</taxon>
        <taxon>metagenomes</taxon>
        <taxon>organismal metagenomes</taxon>
    </lineage>
</organism>
<dbReference type="InterPro" id="IPR044862">
    <property type="entry name" value="Pro_4_hyd_alph_FE2OG_OXY"/>
</dbReference>
<dbReference type="Gene3D" id="2.60.120.620">
    <property type="entry name" value="q2cbj1_9rhob like domain"/>
    <property type="match status" value="1"/>
</dbReference>
<dbReference type="Pfam" id="PF13640">
    <property type="entry name" value="2OG-FeII_Oxy_3"/>
    <property type="match status" value="1"/>
</dbReference>
<evidence type="ECO:0000313" key="2">
    <source>
        <dbReference type="EMBL" id="QHT74002.1"/>
    </source>
</evidence>